<comment type="subunit">
    <text evidence="8">Component of the Mediator complex.</text>
</comment>
<dbReference type="OrthoDB" id="344220at2759"/>
<dbReference type="Proteomes" id="UP000077115">
    <property type="component" value="Unassembled WGS sequence"/>
</dbReference>
<dbReference type="GO" id="GO:0006357">
    <property type="term" value="P:regulation of transcription by RNA polymerase II"/>
    <property type="evidence" value="ECO:0007669"/>
    <property type="project" value="InterPro"/>
</dbReference>
<dbReference type="InterPro" id="IPR038566">
    <property type="entry name" value="Mediator_Med6_sf"/>
</dbReference>
<evidence type="ECO:0000256" key="8">
    <source>
        <dbReference type="RuleBase" id="RU364143"/>
    </source>
</evidence>
<evidence type="ECO:0000313" key="10">
    <source>
        <dbReference type="EMBL" id="OAJ44187.1"/>
    </source>
</evidence>
<comment type="similarity">
    <text evidence="2 8">Belongs to the Mediator complex subunit 6 family.</text>
</comment>
<evidence type="ECO:0000256" key="3">
    <source>
        <dbReference type="ARBA" id="ARBA00020634"/>
    </source>
</evidence>
<dbReference type="InterPro" id="IPR007018">
    <property type="entry name" value="Mediator_Med6"/>
</dbReference>
<dbReference type="PANTHER" id="PTHR13104">
    <property type="entry name" value="MED-6-RELATED"/>
    <property type="match status" value="1"/>
</dbReference>
<evidence type="ECO:0000256" key="5">
    <source>
        <dbReference type="ARBA" id="ARBA00023163"/>
    </source>
</evidence>
<comment type="function">
    <text evidence="8">Component of the Mediator complex, a coactivator involved in the regulated transcription of nearly all RNA polymerase II-dependent genes. Mediator functions as a bridge to convey information from gene-specific regulatory proteins to the basal RNA polymerase II transcription machinery. Mediator is recruited to promoters by direct interactions with regulatory proteins and serves as a scaffold for the assembly of a functional preinitiation complex with RNA polymerase II and the general transcription factors.</text>
</comment>
<dbReference type="eggNOG" id="KOG3169">
    <property type="taxonomic scope" value="Eukaryota"/>
</dbReference>
<evidence type="ECO:0000256" key="1">
    <source>
        <dbReference type="ARBA" id="ARBA00004123"/>
    </source>
</evidence>
<reference evidence="10 11" key="2">
    <citation type="submission" date="2016-05" db="EMBL/GenBank/DDBJ databases">
        <title>Lineage-specific infection strategies underlie the spectrum of fungal disease in amphibians.</title>
        <authorList>
            <person name="Cuomo C.A."/>
            <person name="Farrer R.A."/>
            <person name="James T."/>
            <person name="Longcore J."/>
            <person name="Birren B."/>
        </authorList>
    </citation>
    <scope>NUCLEOTIDE SEQUENCE [LARGE SCALE GENOMIC DNA]</scope>
    <source>
        <strain evidence="10 11">JEL423</strain>
    </source>
</reference>
<dbReference type="EMBL" id="DS022311">
    <property type="protein sequence ID" value="OAJ44187.1"/>
    <property type="molecule type" value="Genomic_DNA"/>
</dbReference>
<keyword evidence="4 8" id="KW-0805">Transcription regulation</keyword>
<accession>A0A177WVV7</accession>
<dbReference type="Pfam" id="PF04934">
    <property type="entry name" value="Med6"/>
    <property type="match status" value="1"/>
</dbReference>
<evidence type="ECO:0000256" key="2">
    <source>
        <dbReference type="ARBA" id="ARBA00007526"/>
    </source>
</evidence>
<keyword evidence="8" id="KW-0010">Activator</keyword>
<dbReference type="GO" id="GO:0016592">
    <property type="term" value="C:mediator complex"/>
    <property type="evidence" value="ECO:0007669"/>
    <property type="project" value="InterPro"/>
</dbReference>
<evidence type="ECO:0000256" key="6">
    <source>
        <dbReference type="ARBA" id="ARBA00023242"/>
    </source>
</evidence>
<proteinExistence type="inferred from homology"/>
<evidence type="ECO:0000256" key="4">
    <source>
        <dbReference type="ARBA" id="ARBA00023015"/>
    </source>
</evidence>
<evidence type="ECO:0000256" key="7">
    <source>
        <dbReference type="ARBA" id="ARBA00031259"/>
    </source>
</evidence>
<organism evidence="10 11">
    <name type="scientific">Batrachochytrium dendrobatidis (strain JEL423)</name>
    <dbReference type="NCBI Taxonomy" id="403673"/>
    <lineage>
        <taxon>Eukaryota</taxon>
        <taxon>Fungi</taxon>
        <taxon>Fungi incertae sedis</taxon>
        <taxon>Chytridiomycota</taxon>
        <taxon>Chytridiomycota incertae sedis</taxon>
        <taxon>Chytridiomycetes</taxon>
        <taxon>Rhizophydiales</taxon>
        <taxon>Rhizophydiales incertae sedis</taxon>
        <taxon>Batrachochytrium</taxon>
    </lineage>
</organism>
<evidence type="ECO:0000256" key="9">
    <source>
        <dbReference type="SAM" id="MobiDB-lite"/>
    </source>
</evidence>
<feature type="region of interest" description="Disordered" evidence="9">
    <location>
        <begin position="268"/>
        <end position="293"/>
    </location>
</feature>
<evidence type="ECO:0000313" key="11">
    <source>
        <dbReference type="Proteomes" id="UP000077115"/>
    </source>
</evidence>
<protein>
    <recommendedName>
        <fullName evidence="3 8">Mediator of RNA polymerase II transcription subunit 6</fullName>
    </recommendedName>
    <alternativeName>
        <fullName evidence="7 8">Mediator complex subunit 6</fullName>
    </alternativeName>
</protein>
<keyword evidence="6 8" id="KW-0539">Nucleus</keyword>
<keyword evidence="5 8" id="KW-0804">Transcription</keyword>
<dbReference type="GO" id="GO:0003712">
    <property type="term" value="F:transcription coregulator activity"/>
    <property type="evidence" value="ECO:0007669"/>
    <property type="project" value="InterPro"/>
</dbReference>
<gene>
    <name evidence="8" type="primary">MED6</name>
    <name evidence="10" type="ORF">BDEG_27451</name>
</gene>
<name>A0A177WVV7_BATDL</name>
<comment type="subcellular location">
    <subcellularLocation>
        <location evidence="1 8">Nucleus</location>
    </subcellularLocation>
</comment>
<reference evidence="10 11" key="1">
    <citation type="submission" date="2006-10" db="EMBL/GenBank/DDBJ databases">
        <title>The Genome Sequence of Batrachochytrium dendrobatidis JEL423.</title>
        <authorList>
            <consortium name="The Broad Institute Genome Sequencing Platform"/>
            <person name="Birren B."/>
            <person name="Lander E."/>
            <person name="Galagan J."/>
            <person name="Cuomo C."/>
            <person name="Devon K."/>
            <person name="Jaffe D."/>
            <person name="Butler J."/>
            <person name="Alvarez P."/>
            <person name="Gnerre S."/>
            <person name="Grabherr M."/>
            <person name="Kleber M."/>
            <person name="Mauceli E."/>
            <person name="Brockman W."/>
            <person name="Young S."/>
            <person name="LaButti K."/>
            <person name="Sykes S."/>
            <person name="DeCaprio D."/>
            <person name="Crawford M."/>
            <person name="Koehrsen M."/>
            <person name="Engels R."/>
            <person name="Montgomery P."/>
            <person name="Pearson M."/>
            <person name="Howarth C."/>
            <person name="Larson L."/>
            <person name="White J."/>
            <person name="O'Leary S."/>
            <person name="Kodira C."/>
            <person name="Zeng Q."/>
            <person name="Yandava C."/>
            <person name="Alvarado L."/>
            <person name="Longcore J."/>
            <person name="James T."/>
        </authorList>
    </citation>
    <scope>NUCLEOTIDE SEQUENCE [LARGE SCALE GENOMIC DNA]</scope>
    <source>
        <strain evidence="10 11">JEL423</strain>
    </source>
</reference>
<feature type="compositionally biased region" description="Polar residues" evidence="9">
    <location>
        <begin position="278"/>
        <end position="293"/>
    </location>
</feature>
<dbReference type="AlphaFoldDB" id="A0A177WVV7"/>
<dbReference type="VEuPathDB" id="FungiDB:BDEG_27451"/>
<sequence>MEQEDLTTMSFKDTAFLQLLGLNEHNALDYFSMSQFYDKSCLNEQLKMQVRHNELQAQQLDGRQMKGLEYTLWYFTPQPSLYVIRKQTRLSPTRVDLVAVYYIVEGTIYQSPTLCQVLANRVRTSLYFTKDALHVARESYRYNPILGHTWSNEPDLFEQLQTSLEKKQQLRSNATISDTACSSDMDMDVSKPCADELTSTANVVSLDEQHRAEIFSMTVDQLIASTETWSANAPPVSTSMDNKPETISRIHTRHTNDSPLATMEIKKEHSSPGIAKVASQQSKTSSGKRMSIQ</sequence>
<dbReference type="Gene3D" id="3.10.450.580">
    <property type="entry name" value="Mediator complex, subunit Med6"/>
    <property type="match status" value="1"/>
</dbReference>
<dbReference type="STRING" id="403673.A0A177WVV7"/>